<dbReference type="SMART" id="SM00409">
    <property type="entry name" value="IG"/>
    <property type="match status" value="1"/>
</dbReference>
<keyword evidence="4 14" id="KW-0732">Signal</keyword>
<reference evidence="16" key="1">
    <citation type="submission" date="2025-08" db="UniProtKB">
        <authorList>
            <consortium name="Ensembl"/>
        </authorList>
    </citation>
    <scope>IDENTIFICATION</scope>
</reference>
<feature type="domain" description="Ig-like" evidence="15">
    <location>
        <begin position="85"/>
        <end position="158"/>
    </location>
</feature>
<dbReference type="InterPro" id="IPR051713">
    <property type="entry name" value="T-cell_Activation_Regulation"/>
</dbReference>
<evidence type="ECO:0000259" key="15">
    <source>
        <dbReference type="PROSITE" id="PS50835"/>
    </source>
</evidence>
<dbReference type="Pfam" id="PF08205">
    <property type="entry name" value="C2-set_2"/>
    <property type="match status" value="1"/>
</dbReference>
<comment type="subcellular location">
    <subcellularLocation>
        <location evidence="1">Cell membrane</location>
        <topology evidence="1">Single-pass type I membrane protein</topology>
    </subcellularLocation>
</comment>
<evidence type="ECO:0000256" key="9">
    <source>
        <dbReference type="ARBA" id="ARBA00023180"/>
    </source>
</evidence>
<keyword evidence="7" id="KW-1015">Disulfide bond</keyword>
<evidence type="ECO:0000256" key="11">
    <source>
        <dbReference type="ARBA" id="ARBA00074080"/>
    </source>
</evidence>
<dbReference type="Pfam" id="PF07686">
    <property type="entry name" value="V-set"/>
    <property type="match status" value="1"/>
</dbReference>
<dbReference type="PANTHER" id="PTHR25466:SF4">
    <property type="entry name" value="T-LYMPHOCYTE ACTIVATION ANTIGEN CD80"/>
    <property type="match status" value="1"/>
</dbReference>
<dbReference type="PANTHER" id="PTHR25466">
    <property type="entry name" value="T-LYMPHOCYTE ACTIVATION ANTIGEN"/>
    <property type="match status" value="1"/>
</dbReference>
<evidence type="ECO:0000256" key="12">
    <source>
        <dbReference type="ARBA" id="ARBA00079216"/>
    </source>
</evidence>
<dbReference type="RefSeq" id="XP_023069814.1">
    <property type="nucleotide sequence ID" value="XM_023214046.3"/>
</dbReference>
<dbReference type="CDD" id="cd16086">
    <property type="entry name" value="IgV_CD80"/>
    <property type="match status" value="1"/>
</dbReference>
<evidence type="ECO:0000256" key="5">
    <source>
        <dbReference type="ARBA" id="ARBA00022989"/>
    </source>
</evidence>
<evidence type="ECO:0000256" key="14">
    <source>
        <dbReference type="SAM" id="SignalP"/>
    </source>
</evidence>
<dbReference type="InterPro" id="IPR013106">
    <property type="entry name" value="Ig_V-set"/>
</dbReference>
<keyword evidence="17" id="KW-1185">Reference proteome</keyword>
<sequence length="328" mass="37737">MGHTWRQGISPSKCPYLKFFQLLVLAGLSHFCSGVQDLGKGVPDWAAAGRLYRGRWMMEREFWSGQQPGQRHKGIIHVTKEVKEVATLSCGHNVSVEELAQTRIYWQKEKKMVLTMMSGDMNIWPEYKNRTIFDITNNLSIVILALRPSDEGTYECVVLKYEKDAFKREHLAEVMLSVKADFPTPSISDFEIPPSNIRRIICSTSGGFPEPHLSWLENGEELNAISTTVSQDPETELYTVSSKLDFNMTTNHSFMCLIKYGHLRVNQTFNWNTPKQEHFPDNLLPPWAITLISVNGIFVICCLTYCFAPRCRERRRNETLRRESVRPI</sequence>
<dbReference type="GO" id="GO:0031295">
    <property type="term" value="P:T cell costimulation"/>
    <property type="evidence" value="ECO:0007669"/>
    <property type="project" value="InterPro"/>
</dbReference>
<dbReference type="InterPro" id="IPR007110">
    <property type="entry name" value="Ig-like_dom"/>
</dbReference>
<dbReference type="Proteomes" id="UP000694416">
    <property type="component" value="Unplaced"/>
</dbReference>
<name>A0A8C9LPY0_9PRIM</name>
<evidence type="ECO:0000256" key="8">
    <source>
        <dbReference type="ARBA" id="ARBA00023170"/>
    </source>
</evidence>
<dbReference type="FunFam" id="2.60.40.10:FF:001077">
    <property type="entry name" value="T-lymphocyte activation antigen CD80"/>
    <property type="match status" value="1"/>
</dbReference>
<dbReference type="GeneID" id="111543789"/>
<evidence type="ECO:0000256" key="4">
    <source>
        <dbReference type="ARBA" id="ARBA00022729"/>
    </source>
</evidence>
<evidence type="ECO:0000313" key="17">
    <source>
        <dbReference type="Proteomes" id="UP000694416"/>
    </source>
</evidence>
<keyword evidence="8" id="KW-0675">Receptor</keyword>
<dbReference type="PROSITE" id="PS50835">
    <property type="entry name" value="IG_LIKE"/>
    <property type="match status" value="2"/>
</dbReference>
<organism evidence="16 17">
    <name type="scientific">Piliocolobus tephrosceles</name>
    <name type="common">Ugandan red Colobus</name>
    <dbReference type="NCBI Taxonomy" id="591936"/>
    <lineage>
        <taxon>Eukaryota</taxon>
        <taxon>Metazoa</taxon>
        <taxon>Chordata</taxon>
        <taxon>Craniata</taxon>
        <taxon>Vertebrata</taxon>
        <taxon>Euteleostomi</taxon>
        <taxon>Mammalia</taxon>
        <taxon>Eutheria</taxon>
        <taxon>Euarchontoglires</taxon>
        <taxon>Primates</taxon>
        <taxon>Haplorrhini</taxon>
        <taxon>Catarrhini</taxon>
        <taxon>Cercopithecidae</taxon>
        <taxon>Colobinae</taxon>
        <taxon>Piliocolobus</taxon>
    </lineage>
</organism>
<dbReference type="InterPro" id="IPR036179">
    <property type="entry name" value="Ig-like_dom_sf"/>
</dbReference>
<dbReference type="GO" id="GO:0007166">
    <property type="term" value="P:cell surface receptor signaling pathway"/>
    <property type="evidence" value="ECO:0007669"/>
    <property type="project" value="TreeGrafter"/>
</dbReference>
<reference evidence="16" key="2">
    <citation type="submission" date="2025-09" db="UniProtKB">
        <authorList>
            <consortium name="Ensembl"/>
        </authorList>
    </citation>
    <scope>IDENTIFICATION</scope>
</reference>
<evidence type="ECO:0000256" key="2">
    <source>
        <dbReference type="ARBA" id="ARBA00022475"/>
    </source>
</evidence>
<evidence type="ECO:0000256" key="6">
    <source>
        <dbReference type="ARBA" id="ARBA00023136"/>
    </source>
</evidence>
<dbReference type="CTD" id="941"/>
<evidence type="ECO:0000256" key="1">
    <source>
        <dbReference type="ARBA" id="ARBA00004251"/>
    </source>
</evidence>
<dbReference type="InterPro" id="IPR013162">
    <property type="entry name" value="CD80_C2-set"/>
</dbReference>
<feature type="domain" description="Ig-like" evidence="15">
    <location>
        <begin position="185"/>
        <end position="270"/>
    </location>
</feature>
<dbReference type="InterPro" id="IPR003599">
    <property type="entry name" value="Ig_sub"/>
</dbReference>
<evidence type="ECO:0000256" key="7">
    <source>
        <dbReference type="ARBA" id="ARBA00023157"/>
    </source>
</evidence>
<dbReference type="FunFam" id="2.60.40.10:FF:000910">
    <property type="entry name" value="T-lymphocyte activation antigen CD80"/>
    <property type="match status" value="1"/>
</dbReference>
<dbReference type="GO" id="GO:0006955">
    <property type="term" value="P:immune response"/>
    <property type="evidence" value="ECO:0007669"/>
    <property type="project" value="TreeGrafter"/>
</dbReference>
<dbReference type="GO" id="GO:0042102">
    <property type="term" value="P:positive regulation of T cell proliferation"/>
    <property type="evidence" value="ECO:0007669"/>
    <property type="project" value="TreeGrafter"/>
</dbReference>
<dbReference type="InterPro" id="IPR013783">
    <property type="entry name" value="Ig-like_fold"/>
</dbReference>
<feature type="transmembrane region" description="Helical" evidence="13">
    <location>
        <begin position="287"/>
        <end position="308"/>
    </location>
</feature>
<feature type="chain" id="PRO_5034548459" description="T-lymphocyte activation antigen CD80" evidence="14">
    <location>
        <begin position="35"/>
        <end position="328"/>
    </location>
</feature>
<dbReference type="AlphaFoldDB" id="A0A8C9LPY0"/>
<feature type="signal peptide" evidence="14">
    <location>
        <begin position="1"/>
        <end position="34"/>
    </location>
</feature>
<dbReference type="CDD" id="cd16083">
    <property type="entry name" value="IgC1_CD80"/>
    <property type="match status" value="1"/>
</dbReference>
<evidence type="ECO:0000256" key="13">
    <source>
        <dbReference type="SAM" id="Phobius"/>
    </source>
</evidence>
<dbReference type="SUPFAM" id="SSF48726">
    <property type="entry name" value="Immunoglobulin"/>
    <property type="match status" value="2"/>
</dbReference>
<dbReference type="InterPro" id="IPR037676">
    <property type="entry name" value="CD80_IgC"/>
</dbReference>
<dbReference type="Gene3D" id="2.60.40.10">
    <property type="entry name" value="Immunoglobulins"/>
    <property type="match status" value="2"/>
</dbReference>
<keyword evidence="6 13" id="KW-0472">Membrane</keyword>
<keyword evidence="2" id="KW-1003">Cell membrane</keyword>
<dbReference type="GO" id="GO:0042130">
    <property type="term" value="P:negative regulation of T cell proliferation"/>
    <property type="evidence" value="ECO:0007669"/>
    <property type="project" value="TreeGrafter"/>
</dbReference>
<dbReference type="Ensembl" id="ENSPTET00000028908.1">
    <property type="protein sequence ID" value="ENSPTEP00000019843.1"/>
    <property type="gene ID" value="ENSPTEG00000021141.1"/>
</dbReference>
<keyword evidence="9" id="KW-0325">Glycoprotein</keyword>
<accession>A0A8C9LPY0</accession>
<dbReference type="GO" id="GO:0071222">
    <property type="term" value="P:cellular response to lipopolysaccharide"/>
    <property type="evidence" value="ECO:0007669"/>
    <property type="project" value="TreeGrafter"/>
</dbReference>
<keyword evidence="3 13" id="KW-0812">Transmembrane</keyword>
<dbReference type="GO" id="GO:0009897">
    <property type="term" value="C:external side of plasma membrane"/>
    <property type="evidence" value="ECO:0007669"/>
    <property type="project" value="TreeGrafter"/>
</dbReference>
<evidence type="ECO:0000256" key="3">
    <source>
        <dbReference type="ARBA" id="ARBA00022692"/>
    </source>
</evidence>
<dbReference type="InterPro" id="IPR042711">
    <property type="entry name" value="CD80_IgV"/>
</dbReference>
<evidence type="ECO:0000256" key="10">
    <source>
        <dbReference type="ARBA" id="ARBA00023319"/>
    </source>
</evidence>
<gene>
    <name evidence="16" type="primary">CD80</name>
</gene>
<proteinExistence type="predicted"/>
<dbReference type="GO" id="GO:0015026">
    <property type="term" value="F:coreceptor activity"/>
    <property type="evidence" value="ECO:0007669"/>
    <property type="project" value="InterPro"/>
</dbReference>
<dbReference type="KEGG" id="pteh:111543789"/>
<protein>
    <recommendedName>
        <fullName evidence="11">T-lymphocyte activation antigen CD80</fullName>
    </recommendedName>
    <alternativeName>
        <fullName evidence="12">Activation B7-1 antigen</fullName>
    </alternativeName>
</protein>
<evidence type="ECO:0000313" key="16">
    <source>
        <dbReference type="Ensembl" id="ENSPTEP00000019843.1"/>
    </source>
</evidence>
<keyword evidence="5 13" id="KW-1133">Transmembrane helix</keyword>
<keyword evidence="10" id="KW-0393">Immunoglobulin domain</keyword>